<dbReference type="GO" id="GO:0008324">
    <property type="term" value="F:monoatomic cation transmembrane transporter activity"/>
    <property type="evidence" value="ECO:0007669"/>
    <property type="project" value="InterPro"/>
</dbReference>
<keyword evidence="15" id="KW-1185">Reference proteome</keyword>
<evidence type="ECO:0000256" key="3">
    <source>
        <dbReference type="ARBA" id="ARBA00008731"/>
    </source>
</evidence>
<gene>
    <name evidence="14" type="ORF">pdam_00015000</name>
</gene>
<keyword evidence="8" id="KW-0770">Synapse</keyword>
<keyword evidence="6" id="KW-0862">Zinc</keyword>
<dbReference type="InterPro" id="IPR027469">
    <property type="entry name" value="Cation_efflux_TMD_sf"/>
</dbReference>
<feature type="transmembrane region" description="Helical" evidence="12">
    <location>
        <begin position="224"/>
        <end position="249"/>
    </location>
</feature>
<evidence type="ECO:0000256" key="5">
    <source>
        <dbReference type="ARBA" id="ARBA00022753"/>
    </source>
</evidence>
<evidence type="ECO:0000256" key="6">
    <source>
        <dbReference type="ARBA" id="ARBA00022833"/>
    </source>
</evidence>
<feature type="compositionally biased region" description="Basic and acidic residues" evidence="11">
    <location>
        <begin position="1"/>
        <end position="11"/>
    </location>
</feature>
<comment type="subcellular location">
    <subcellularLocation>
        <location evidence="2">Cytoplasmic vesicle</location>
        <location evidence="2">Secretory vesicle</location>
        <location evidence="2">Synaptic vesicle membrane</location>
        <topology evidence="2">Multi-pass membrane protein</topology>
    </subcellularLocation>
    <subcellularLocation>
        <location evidence="1">Early endosome membrane</location>
    </subcellularLocation>
</comment>
<dbReference type="OrthoDB" id="5979817at2759"/>
<dbReference type="Pfam" id="PF01545">
    <property type="entry name" value="Cation_efflux"/>
    <property type="match status" value="1"/>
</dbReference>
<dbReference type="InterPro" id="IPR058533">
    <property type="entry name" value="Cation_efflux_TM"/>
</dbReference>
<evidence type="ECO:0000313" key="14">
    <source>
        <dbReference type="EMBL" id="RMX36650.1"/>
    </source>
</evidence>
<dbReference type="PANTHER" id="PTHR31937">
    <property type="entry name" value="TRANSMEMBRANE PROTEIN 163"/>
    <property type="match status" value="1"/>
</dbReference>
<evidence type="ECO:0000313" key="15">
    <source>
        <dbReference type="Proteomes" id="UP000275408"/>
    </source>
</evidence>
<feature type="transmembrane region" description="Helical" evidence="12">
    <location>
        <begin position="52"/>
        <end position="77"/>
    </location>
</feature>
<evidence type="ECO:0000256" key="8">
    <source>
        <dbReference type="ARBA" id="ARBA00023018"/>
    </source>
</evidence>
<keyword evidence="5" id="KW-0967">Endosome</keyword>
<evidence type="ECO:0000256" key="4">
    <source>
        <dbReference type="ARBA" id="ARBA00022692"/>
    </source>
</evidence>
<feature type="transmembrane region" description="Helical" evidence="12">
    <location>
        <begin position="83"/>
        <end position="105"/>
    </location>
</feature>
<dbReference type="PANTHER" id="PTHR31937:SF2">
    <property type="entry name" value="TRANSMEMBRANE PROTEIN 163"/>
    <property type="match status" value="1"/>
</dbReference>
<feature type="domain" description="Cation efflux protein transmembrane" evidence="13">
    <location>
        <begin position="61"/>
        <end position="243"/>
    </location>
</feature>
<dbReference type="SUPFAM" id="SSF161111">
    <property type="entry name" value="Cation efflux protein transmembrane domain-like"/>
    <property type="match status" value="1"/>
</dbReference>
<accession>A0A3M6T5I8</accession>
<evidence type="ECO:0000256" key="7">
    <source>
        <dbReference type="ARBA" id="ARBA00022989"/>
    </source>
</evidence>
<sequence length="261" mass="28820">MAKESLLDSDKVVYSSEDEDEETKRARGCATSYLVDERETSGKLPPKFRQRWFRAASMLALVSFISAVGFSIASIIISQTTESSAVFATGFDAFFAAINVVAVCWRFRDELNGEIGTMREKKASTVIATSFILGGIATIVIALHNLEIDDHPTKTDEMKVVLGVGALLYAILTFLQCYVAQLVNSQSMRALAVDSAQGAFMSVGVLVSTYVYTKFKQFWYLDHVVATIVGVVSLIYGISLFVEILGLNIKERLMLAFQREF</sequence>
<evidence type="ECO:0000256" key="1">
    <source>
        <dbReference type="ARBA" id="ARBA00004146"/>
    </source>
</evidence>
<feature type="transmembrane region" description="Helical" evidence="12">
    <location>
        <begin position="158"/>
        <end position="179"/>
    </location>
</feature>
<keyword evidence="4 12" id="KW-0812">Transmembrane</keyword>
<protein>
    <recommendedName>
        <fullName evidence="13">Cation efflux protein transmembrane domain-containing protein</fullName>
    </recommendedName>
</protein>
<evidence type="ECO:0000256" key="12">
    <source>
        <dbReference type="SAM" id="Phobius"/>
    </source>
</evidence>
<evidence type="ECO:0000256" key="10">
    <source>
        <dbReference type="ARBA" id="ARBA00023329"/>
    </source>
</evidence>
<evidence type="ECO:0000256" key="11">
    <source>
        <dbReference type="SAM" id="MobiDB-lite"/>
    </source>
</evidence>
<keyword evidence="9 12" id="KW-0472">Membrane</keyword>
<dbReference type="GO" id="GO:0031901">
    <property type="term" value="C:early endosome membrane"/>
    <property type="evidence" value="ECO:0007669"/>
    <property type="project" value="UniProtKB-SubCell"/>
</dbReference>
<comment type="caution">
    <text evidence="14">The sequence shown here is derived from an EMBL/GenBank/DDBJ whole genome shotgun (WGS) entry which is preliminary data.</text>
</comment>
<feature type="region of interest" description="Disordered" evidence="11">
    <location>
        <begin position="1"/>
        <end position="25"/>
    </location>
</feature>
<dbReference type="AlphaFoldDB" id="A0A3M6T5I8"/>
<dbReference type="Gene3D" id="1.20.1510.10">
    <property type="entry name" value="Cation efflux protein transmembrane domain"/>
    <property type="match status" value="1"/>
</dbReference>
<evidence type="ECO:0000256" key="2">
    <source>
        <dbReference type="ARBA" id="ARBA00004644"/>
    </source>
</evidence>
<keyword evidence="10" id="KW-0968">Cytoplasmic vesicle</keyword>
<evidence type="ECO:0000259" key="13">
    <source>
        <dbReference type="Pfam" id="PF01545"/>
    </source>
</evidence>
<name>A0A3M6T5I8_POCDA</name>
<reference evidence="14 15" key="1">
    <citation type="journal article" date="2018" name="Sci. Rep.">
        <title>Comparative analysis of the Pocillopora damicornis genome highlights role of immune system in coral evolution.</title>
        <authorList>
            <person name="Cunning R."/>
            <person name="Bay R.A."/>
            <person name="Gillette P."/>
            <person name="Baker A.C."/>
            <person name="Traylor-Knowles N."/>
        </authorList>
    </citation>
    <scope>NUCLEOTIDE SEQUENCE [LARGE SCALE GENOMIC DNA]</scope>
    <source>
        <strain evidence="14">RSMAS</strain>
        <tissue evidence="14">Whole animal</tissue>
    </source>
</reference>
<dbReference type="Proteomes" id="UP000275408">
    <property type="component" value="Unassembled WGS sequence"/>
</dbReference>
<comment type="similarity">
    <text evidence="3">Belongs to the TMEM163 family.</text>
</comment>
<evidence type="ECO:0000256" key="9">
    <source>
        <dbReference type="ARBA" id="ARBA00023136"/>
    </source>
</evidence>
<keyword evidence="7 12" id="KW-1133">Transmembrane helix</keyword>
<organism evidence="14 15">
    <name type="scientific">Pocillopora damicornis</name>
    <name type="common">Cauliflower coral</name>
    <name type="synonym">Millepora damicornis</name>
    <dbReference type="NCBI Taxonomy" id="46731"/>
    <lineage>
        <taxon>Eukaryota</taxon>
        <taxon>Metazoa</taxon>
        <taxon>Cnidaria</taxon>
        <taxon>Anthozoa</taxon>
        <taxon>Hexacorallia</taxon>
        <taxon>Scleractinia</taxon>
        <taxon>Astrocoeniina</taxon>
        <taxon>Pocilloporidae</taxon>
        <taxon>Pocillopora</taxon>
    </lineage>
</organism>
<dbReference type="OMA" id="ICFTIEE"/>
<proteinExistence type="inferred from homology"/>
<dbReference type="InterPro" id="IPR026765">
    <property type="entry name" value="Tmem163"/>
</dbReference>
<dbReference type="EMBL" id="RCHS01004268">
    <property type="protein sequence ID" value="RMX36650.1"/>
    <property type="molecule type" value="Genomic_DNA"/>
</dbReference>
<feature type="transmembrane region" description="Helical" evidence="12">
    <location>
        <begin position="191"/>
        <end position="212"/>
    </location>
</feature>
<feature type="transmembrane region" description="Helical" evidence="12">
    <location>
        <begin position="126"/>
        <end position="146"/>
    </location>
</feature>
<dbReference type="GO" id="GO:0030672">
    <property type="term" value="C:synaptic vesicle membrane"/>
    <property type="evidence" value="ECO:0007669"/>
    <property type="project" value="UniProtKB-SubCell"/>
</dbReference>